<accession>A0A2N6MNQ4</accession>
<keyword evidence="2" id="KW-1003">Cell membrane</keyword>
<evidence type="ECO:0000256" key="5">
    <source>
        <dbReference type="ARBA" id="ARBA00022885"/>
    </source>
</evidence>
<evidence type="ECO:0000313" key="10">
    <source>
        <dbReference type="Proteomes" id="UP000234966"/>
    </source>
</evidence>
<keyword evidence="3" id="KW-0547">Nucleotide-binding</keyword>
<evidence type="ECO:0000259" key="8">
    <source>
        <dbReference type="PROSITE" id="PS50893"/>
    </source>
</evidence>
<evidence type="ECO:0000256" key="7">
    <source>
        <dbReference type="ARBA" id="ARBA00023136"/>
    </source>
</evidence>
<keyword evidence="7" id="KW-0472">Membrane</keyword>
<comment type="caution">
    <text evidence="9">The sequence shown here is derived from an EMBL/GenBank/DDBJ whole genome shotgun (WGS) entry which is preliminary data.</text>
</comment>
<dbReference type="CDD" id="cd03256">
    <property type="entry name" value="ABC_PhnC_transporter"/>
    <property type="match status" value="1"/>
</dbReference>
<dbReference type="SUPFAM" id="SSF52540">
    <property type="entry name" value="P-loop containing nucleoside triphosphate hydrolases"/>
    <property type="match status" value="1"/>
</dbReference>
<dbReference type="InterPro" id="IPR017871">
    <property type="entry name" value="ABC_transporter-like_CS"/>
</dbReference>
<gene>
    <name evidence="9" type="primary">phnC</name>
    <name evidence="9" type="ORF">CEN41_01380</name>
</gene>
<feature type="domain" description="ABC transporter" evidence="8">
    <location>
        <begin position="2"/>
        <end position="246"/>
    </location>
</feature>
<keyword evidence="4 9" id="KW-0067">ATP-binding</keyword>
<dbReference type="GO" id="GO:0005524">
    <property type="term" value="F:ATP binding"/>
    <property type="evidence" value="ECO:0007669"/>
    <property type="project" value="UniProtKB-KW"/>
</dbReference>
<dbReference type="SMART" id="SM00382">
    <property type="entry name" value="AAA"/>
    <property type="match status" value="1"/>
</dbReference>
<keyword evidence="1" id="KW-0813">Transport</keyword>
<evidence type="ECO:0000256" key="1">
    <source>
        <dbReference type="ARBA" id="ARBA00022448"/>
    </source>
</evidence>
<dbReference type="AlphaFoldDB" id="A0A2N6MNQ4"/>
<dbReference type="PROSITE" id="PS00211">
    <property type="entry name" value="ABC_TRANSPORTER_1"/>
    <property type="match status" value="1"/>
</dbReference>
<dbReference type="Proteomes" id="UP000234966">
    <property type="component" value="Unassembled WGS sequence"/>
</dbReference>
<dbReference type="PROSITE" id="PS50893">
    <property type="entry name" value="ABC_TRANSPORTER_2"/>
    <property type="match status" value="1"/>
</dbReference>
<dbReference type="InterPro" id="IPR003439">
    <property type="entry name" value="ABC_transporter-like_ATP-bd"/>
</dbReference>
<evidence type="ECO:0000256" key="6">
    <source>
        <dbReference type="ARBA" id="ARBA00022967"/>
    </source>
</evidence>
<dbReference type="NCBIfam" id="TIGR02315">
    <property type="entry name" value="ABC_phnC"/>
    <property type="match status" value="1"/>
</dbReference>
<dbReference type="PANTHER" id="PTHR43166">
    <property type="entry name" value="AMINO ACID IMPORT ATP-BINDING PROTEIN"/>
    <property type="match status" value="1"/>
</dbReference>
<reference evidence="9 10" key="1">
    <citation type="submission" date="2017-07" db="EMBL/GenBank/DDBJ databases">
        <title>Genomes of Fischerella (Mastigocladus) sp. strains.</title>
        <authorList>
            <person name="Miller S.R."/>
        </authorList>
    </citation>
    <scope>NUCLEOTIDE SEQUENCE [LARGE SCALE GENOMIC DNA]</scope>
    <source>
        <strain evidence="9 10">CCMEE 5330</strain>
    </source>
</reference>
<dbReference type="InterPro" id="IPR003593">
    <property type="entry name" value="AAA+_ATPase"/>
</dbReference>
<dbReference type="GO" id="GO:0015416">
    <property type="term" value="F:ABC-type phosphonate transporter activity"/>
    <property type="evidence" value="ECO:0007669"/>
    <property type="project" value="InterPro"/>
</dbReference>
<evidence type="ECO:0000256" key="2">
    <source>
        <dbReference type="ARBA" id="ARBA00022475"/>
    </source>
</evidence>
<sequence length="261" mass="28520">MLEITDVRVTFPNGVEALKNISLTAQAGEVIAIIGRSGAGKSTLLRTINGLQPVSSGTIRLDGEEITAMNAAQIRKARRYIGFVWQEYNLVERVSAMTNVLTGRLAYNAGIKSLFGYFDSSHRAIALKNLERVGLLHRAQNRADRLSGGEKQRVAIARAISQEPKILLADEPVASLDPELSVQVMSDLARVAREIGVLTLINIHQVDLAVQHCDRIIGIAQGVVEYDGEPAGLTDDVLDRIYRFDRPTEAHIPAKVLTVSM</sequence>
<dbReference type="GO" id="GO:0016887">
    <property type="term" value="F:ATP hydrolysis activity"/>
    <property type="evidence" value="ECO:0007669"/>
    <property type="project" value="InterPro"/>
</dbReference>
<dbReference type="EMBL" id="NMQI01000029">
    <property type="protein sequence ID" value="PMB48404.1"/>
    <property type="molecule type" value="Genomic_DNA"/>
</dbReference>
<dbReference type="InterPro" id="IPR050086">
    <property type="entry name" value="MetN_ABC_transporter-like"/>
</dbReference>
<organism evidence="9 10">
    <name type="scientific">Fischerella thermalis CCMEE 5330</name>
    <dbReference type="NCBI Taxonomy" id="2019670"/>
    <lineage>
        <taxon>Bacteria</taxon>
        <taxon>Bacillati</taxon>
        <taxon>Cyanobacteriota</taxon>
        <taxon>Cyanophyceae</taxon>
        <taxon>Nostocales</taxon>
        <taxon>Hapalosiphonaceae</taxon>
        <taxon>Fischerella</taxon>
    </lineage>
</organism>
<keyword evidence="5" id="KW-0918">Phosphonate transport</keyword>
<dbReference type="InterPro" id="IPR027417">
    <property type="entry name" value="P-loop_NTPase"/>
</dbReference>
<dbReference type="Pfam" id="PF00005">
    <property type="entry name" value="ABC_tran"/>
    <property type="match status" value="1"/>
</dbReference>
<dbReference type="Gene3D" id="3.40.50.300">
    <property type="entry name" value="P-loop containing nucleotide triphosphate hydrolases"/>
    <property type="match status" value="1"/>
</dbReference>
<proteinExistence type="predicted"/>
<dbReference type="GO" id="GO:0016020">
    <property type="term" value="C:membrane"/>
    <property type="evidence" value="ECO:0007669"/>
    <property type="project" value="InterPro"/>
</dbReference>
<evidence type="ECO:0000256" key="4">
    <source>
        <dbReference type="ARBA" id="ARBA00022840"/>
    </source>
</evidence>
<keyword evidence="6" id="KW-1278">Translocase</keyword>
<evidence type="ECO:0000256" key="3">
    <source>
        <dbReference type="ARBA" id="ARBA00022741"/>
    </source>
</evidence>
<dbReference type="InterPro" id="IPR012693">
    <property type="entry name" value="ABC_transpr_PhnC"/>
</dbReference>
<evidence type="ECO:0000313" key="9">
    <source>
        <dbReference type="EMBL" id="PMB48404.1"/>
    </source>
</evidence>
<name>A0A2N6MNQ4_9CYAN</name>
<dbReference type="PANTHER" id="PTHR43166:SF6">
    <property type="entry name" value="PHOSPHONATES IMPORT ATP-BINDING PROTEIN PHNC"/>
    <property type="match status" value="1"/>
</dbReference>
<protein>
    <submittedName>
        <fullName evidence="9">Phosphonate ABC transporter ATP-binding protein</fullName>
    </submittedName>
</protein>